<comment type="caution">
    <text evidence="1">The sequence shown here is derived from an EMBL/GenBank/DDBJ whole genome shotgun (WGS) entry which is preliminary data.</text>
</comment>
<dbReference type="SUPFAM" id="SSF56112">
    <property type="entry name" value="Protein kinase-like (PK-like)"/>
    <property type="match status" value="1"/>
</dbReference>
<sequence length="353" mass="40800">MDISPIRSKLRDKVRALSRPELYGPAVREVEARETQMSWVFLTGSRVYKLKKPNKRPFLDFGTIERRRFFCEEELRLNRRLAAETYLRVRPLRRLPDGDYSIGASGRIVDWLVEMKQLPHESMMDELIDAGRLSQGPVLAVSDRLASFYAQIPGEISQGRLYMSHLLDEQRINRALLQRAELGLALESADLLARTDARLEESLPEMETRIAAGLIVEGHGDLRPEHVWLGEPLQIIDCLEFSRRMRILDPYDEANYLGMECEVIGAGWVRQHLLDALKSRFGHEPSERLLSSYGAFRALLRARLSIAHLLERRVRRPEKWRPLALRYLQRAERELARSRPSATRKSSRPRAAV</sequence>
<dbReference type="Proteomes" id="UP000680348">
    <property type="component" value="Unassembled WGS sequence"/>
</dbReference>
<proteinExistence type="predicted"/>
<organism evidence="1 2">
    <name type="scientific">Pseudaminobacter soli</name>
    <name type="common">ex Zhang et al. 2022</name>
    <dbReference type="NCBI Taxonomy" id="2831468"/>
    <lineage>
        <taxon>Bacteria</taxon>
        <taxon>Pseudomonadati</taxon>
        <taxon>Pseudomonadota</taxon>
        <taxon>Alphaproteobacteria</taxon>
        <taxon>Hyphomicrobiales</taxon>
        <taxon>Phyllobacteriaceae</taxon>
        <taxon>Pseudaminobacter</taxon>
    </lineage>
</organism>
<accession>A0A942I499</accession>
<evidence type="ECO:0000313" key="2">
    <source>
        <dbReference type="Proteomes" id="UP000680348"/>
    </source>
</evidence>
<dbReference type="EMBL" id="JAGWCR010000014">
    <property type="protein sequence ID" value="MBS3651588.1"/>
    <property type="molecule type" value="Genomic_DNA"/>
</dbReference>
<evidence type="ECO:0000313" key="1">
    <source>
        <dbReference type="EMBL" id="MBS3651588.1"/>
    </source>
</evidence>
<dbReference type="InterPro" id="IPR011009">
    <property type="entry name" value="Kinase-like_dom_sf"/>
</dbReference>
<dbReference type="RefSeq" id="WP_188257137.1">
    <property type="nucleotide sequence ID" value="NZ_JABVCF010000014.1"/>
</dbReference>
<reference evidence="1" key="1">
    <citation type="submission" date="2021-04" db="EMBL/GenBank/DDBJ databases">
        <title>Pseudaminobacter soli sp. nov., isolated from paddy soil contaminated by heavy metals.</title>
        <authorList>
            <person name="Zhang K."/>
        </authorList>
    </citation>
    <scope>NUCLEOTIDE SEQUENCE</scope>
    <source>
        <strain evidence="1">19-2017</strain>
    </source>
</reference>
<name>A0A942I499_9HYPH</name>
<keyword evidence="2" id="KW-1185">Reference proteome</keyword>
<protein>
    <submittedName>
        <fullName evidence="1">Uncharacterized protein</fullName>
    </submittedName>
</protein>
<gene>
    <name evidence="1" type="ORF">KEU06_23500</name>
</gene>
<dbReference type="AlphaFoldDB" id="A0A942I499"/>